<dbReference type="EMBL" id="NRSD01000029">
    <property type="protein sequence ID" value="MBK1646631.1"/>
    <property type="molecule type" value="Genomic_DNA"/>
</dbReference>
<dbReference type="RefSeq" id="WP_200389451.1">
    <property type="nucleotide sequence ID" value="NZ_NRSD01000029.1"/>
</dbReference>
<dbReference type="InterPro" id="IPR050904">
    <property type="entry name" value="Adhesion/Biosynth-related"/>
</dbReference>
<comment type="caution">
    <text evidence="3">The sequence shown here is derived from an EMBL/GenBank/DDBJ whole genome shotgun (WGS) entry which is preliminary data.</text>
</comment>
<dbReference type="SMART" id="SM00554">
    <property type="entry name" value="FAS1"/>
    <property type="match status" value="1"/>
</dbReference>
<dbReference type="SUPFAM" id="SSF82153">
    <property type="entry name" value="FAS1 domain"/>
    <property type="match status" value="1"/>
</dbReference>
<reference evidence="3 4" key="1">
    <citation type="journal article" date="2020" name="Microorganisms">
        <title>Osmotic Adaptation and Compatible Solute Biosynthesis of Phototrophic Bacteria as Revealed from Genome Analyses.</title>
        <authorList>
            <person name="Imhoff J.F."/>
            <person name="Rahn T."/>
            <person name="Kunzel S."/>
            <person name="Keller A."/>
            <person name="Neulinger S.C."/>
        </authorList>
    </citation>
    <scope>NUCLEOTIDE SEQUENCE [LARGE SCALE GENOMIC DNA]</scope>
    <source>
        <strain evidence="3 4">DSM 21303</strain>
    </source>
</reference>
<name>A0A9X0WLB5_9GAMM</name>
<evidence type="ECO:0000259" key="2">
    <source>
        <dbReference type="PROSITE" id="PS50213"/>
    </source>
</evidence>
<evidence type="ECO:0000313" key="3">
    <source>
        <dbReference type="EMBL" id="MBK1646631.1"/>
    </source>
</evidence>
<protein>
    <submittedName>
        <fullName evidence="3">Fasciclin</fullName>
    </submittedName>
</protein>
<dbReference type="FunFam" id="2.30.180.10:FF:000032">
    <property type="entry name" value="Fasciclin domain-containing protein, putative"/>
    <property type="match status" value="1"/>
</dbReference>
<keyword evidence="1" id="KW-0812">Transmembrane</keyword>
<dbReference type="Proteomes" id="UP001138802">
    <property type="component" value="Unassembled WGS sequence"/>
</dbReference>
<feature type="domain" description="FAS1" evidence="2">
    <location>
        <begin position="70"/>
        <end position="198"/>
    </location>
</feature>
<dbReference type="GO" id="GO:0005615">
    <property type="term" value="C:extracellular space"/>
    <property type="evidence" value="ECO:0007669"/>
    <property type="project" value="TreeGrafter"/>
</dbReference>
<gene>
    <name evidence="3" type="ORF">CKO25_18705</name>
</gene>
<dbReference type="PANTHER" id="PTHR10900:SF77">
    <property type="entry name" value="FI19380P1"/>
    <property type="match status" value="1"/>
</dbReference>
<keyword evidence="1" id="KW-0472">Membrane</keyword>
<dbReference type="InterPro" id="IPR000782">
    <property type="entry name" value="FAS1_domain"/>
</dbReference>
<evidence type="ECO:0000313" key="4">
    <source>
        <dbReference type="Proteomes" id="UP001138802"/>
    </source>
</evidence>
<sequence>MSKEQTPETNPWTIAVVLAVVLGPLTALSLGSKYAGEETLERARAGLANATPSDQLSAYDSTRSAAYASDRSLRDITSGSAIFSQLQAAIQAAGTQEMLEGEGPFTVFAPSNEAFARLPKEQLAALMADPEALRALIEAHVVPGRLSTTQMMQGLTAANLAGQTVPVGVAGNLKVGDATISQSINARNGIVHVIDRVIL</sequence>
<keyword evidence="1" id="KW-1133">Transmembrane helix</keyword>
<dbReference type="InterPro" id="IPR036378">
    <property type="entry name" value="FAS1_dom_sf"/>
</dbReference>
<proteinExistence type="predicted"/>
<feature type="transmembrane region" description="Helical" evidence="1">
    <location>
        <begin position="12"/>
        <end position="32"/>
    </location>
</feature>
<accession>A0A9X0WLB5</accession>
<keyword evidence="4" id="KW-1185">Reference proteome</keyword>
<evidence type="ECO:0000256" key="1">
    <source>
        <dbReference type="SAM" id="Phobius"/>
    </source>
</evidence>
<dbReference type="PROSITE" id="PS50213">
    <property type="entry name" value="FAS1"/>
    <property type="match status" value="1"/>
</dbReference>
<dbReference type="AlphaFoldDB" id="A0A9X0WLB5"/>
<dbReference type="Gene3D" id="2.30.180.10">
    <property type="entry name" value="FAS1 domain"/>
    <property type="match status" value="1"/>
</dbReference>
<dbReference type="PANTHER" id="PTHR10900">
    <property type="entry name" value="PERIOSTIN-RELATED"/>
    <property type="match status" value="1"/>
</dbReference>
<organism evidence="3 4">
    <name type="scientific">Thiocapsa imhoffii</name>
    <dbReference type="NCBI Taxonomy" id="382777"/>
    <lineage>
        <taxon>Bacteria</taxon>
        <taxon>Pseudomonadati</taxon>
        <taxon>Pseudomonadota</taxon>
        <taxon>Gammaproteobacteria</taxon>
        <taxon>Chromatiales</taxon>
        <taxon>Chromatiaceae</taxon>
        <taxon>Thiocapsa</taxon>
    </lineage>
</organism>
<dbReference type="Pfam" id="PF02469">
    <property type="entry name" value="Fasciclin"/>
    <property type="match status" value="1"/>
</dbReference>